<accession>A0A0V1HTB3</accession>
<comment type="caution">
    <text evidence="1">The sequence shown here is derived from an EMBL/GenBank/DDBJ whole genome shotgun (WGS) entry which is preliminary data.</text>
</comment>
<evidence type="ECO:0000313" key="2">
    <source>
        <dbReference type="Proteomes" id="UP000055024"/>
    </source>
</evidence>
<name>A0A0V1HTB3_9BILA</name>
<keyword evidence="2" id="KW-1185">Reference proteome</keyword>
<gene>
    <name evidence="1" type="ORF">T11_2268</name>
</gene>
<dbReference type="AlphaFoldDB" id="A0A0V1HTB3"/>
<sequence>MLTNQLKMKYKALFARILNKQLNGELESEKLETGCNIARFGSIVHILHIKVYLFFIEYFNCQFSIQLKLNKSSTSMFHAHDTLLTKSMVRIIARGRRLPIKEVFKIFHCTNNNNNNVNPTRLLLFSIE</sequence>
<reference evidence="1 2" key="1">
    <citation type="submission" date="2015-01" db="EMBL/GenBank/DDBJ databases">
        <title>Evolution of Trichinella species and genotypes.</title>
        <authorList>
            <person name="Korhonen P.K."/>
            <person name="Edoardo P."/>
            <person name="Giuseppe L.R."/>
            <person name="Gasser R.B."/>
        </authorList>
    </citation>
    <scope>NUCLEOTIDE SEQUENCE [LARGE SCALE GENOMIC DNA]</scope>
    <source>
        <strain evidence="1">ISS1029</strain>
    </source>
</reference>
<protein>
    <submittedName>
        <fullName evidence="1">Uncharacterized protein</fullName>
    </submittedName>
</protein>
<dbReference type="EMBL" id="JYDP01000029">
    <property type="protein sequence ID" value="KRZ13766.1"/>
    <property type="molecule type" value="Genomic_DNA"/>
</dbReference>
<evidence type="ECO:0000313" key="1">
    <source>
        <dbReference type="EMBL" id="KRZ13766.1"/>
    </source>
</evidence>
<dbReference type="OrthoDB" id="5920699at2759"/>
<proteinExistence type="predicted"/>
<organism evidence="1 2">
    <name type="scientific">Trichinella zimbabwensis</name>
    <dbReference type="NCBI Taxonomy" id="268475"/>
    <lineage>
        <taxon>Eukaryota</taxon>
        <taxon>Metazoa</taxon>
        <taxon>Ecdysozoa</taxon>
        <taxon>Nematoda</taxon>
        <taxon>Enoplea</taxon>
        <taxon>Dorylaimia</taxon>
        <taxon>Trichinellida</taxon>
        <taxon>Trichinellidae</taxon>
        <taxon>Trichinella</taxon>
    </lineage>
</organism>
<dbReference type="Proteomes" id="UP000055024">
    <property type="component" value="Unassembled WGS sequence"/>
</dbReference>